<dbReference type="PANTHER" id="PTHR23113">
    <property type="entry name" value="GUANINE NUCLEOTIDE EXCHANGE FACTOR"/>
    <property type="match status" value="1"/>
</dbReference>
<sequence length="960" mass="108306">MNDDDGALAFARYPTRVFDTTETAVSVKGIESASLTNLVAHLTSNEVLNYDLVADFFLTYRLFTDADTVQELLFSRLVWAIQRADEHEDEVGRDVSVRTFVVIRHWLLNFFADDFVPSYDLRKQFVDNLNKLHAWVKQDQFVRIVSQLRKCWIRNIAIYWAVEEDEDRELEKPLLSPGGNFGSLEVNNNKNIIACYNEPIAPTAKFDSNEVSEDIGSSGFLIRGGINVSNDVEVKTIAPPTPVVKPSLKEKSSTQTLKAKSSMKTLKSLKSKPSLRNLFHSQQRKNKVNTIPNDLITPEQAFAKEISLVPNDSQEQVRIDILSARVIEELDRVLKCHSLINKTSKDWDESRESALGRSSSDVTATNSFITSSEFTEDEDDEDDDFNRSIGEPCLTSEGDSMSRISYKPPRKRNNNNNNPPVSMVDNLEIRERLSTRGSAVDVSSICSFESYDSEKSVCMQKETTLYSRDYELNNNRGGLLRRQNQFHNLRKVANIVQPSESSGSSVLTGSSRFSMGTTQHNPGAPFSGVDEKFAAELAAIPDDSPDEDAVGAALEKLEGTYKKKKKNKNNDMLPPSSTSTSVPGLSRNLAVIGASSTKIHMDSDLDSNLYDDAFATTAHTPYDSDLEQLNIPKGYNRNGSYSSSSTAHNSITNNDDHDDNNDNNTNENNDQSNDNHNIQSLTNIPQLVRRFTNGSGGNNNHTPFILNYTSKELSEQLTLIERDALAQVDWKELIELRWPGSNLDPIQNWVTFLSDRRNNRIGGVELVISRFNLVVNWVKSEVLLTWSIQQRVETVSRFIHIAYQCRQNLRNYATMMQIVLALGAPVIQRLKNTWSQIAPIDLKMFQQMEELVLPMGNFANLRRELNGAMGEFSGGCIPFVGMYLSDLTFNAEQPTRIDHDKINFRKCVTAASIVKSLIQCIQWSEKYTFHYHQHVLSKCLYLHSLTVEEMEACFVYLTDN</sequence>
<comment type="caution">
    <text evidence="6">The sequence shown here is derived from an EMBL/GenBank/DDBJ whole genome shotgun (WGS) entry which is preliminary data.</text>
</comment>
<feature type="compositionally biased region" description="Polar residues" evidence="3">
    <location>
        <begin position="356"/>
        <end position="373"/>
    </location>
</feature>
<dbReference type="Gene3D" id="1.10.840.10">
    <property type="entry name" value="Ras guanine-nucleotide exchange factors catalytic domain"/>
    <property type="match status" value="1"/>
</dbReference>
<dbReference type="PROSITE" id="PS50009">
    <property type="entry name" value="RASGEF_CAT"/>
    <property type="match status" value="1"/>
</dbReference>
<evidence type="ECO:0000256" key="2">
    <source>
        <dbReference type="PROSITE-ProRule" id="PRU00168"/>
    </source>
</evidence>
<dbReference type="Proteomes" id="UP000761534">
    <property type="component" value="Unassembled WGS sequence"/>
</dbReference>
<dbReference type="InterPro" id="IPR001895">
    <property type="entry name" value="RASGEF_cat_dom"/>
</dbReference>
<dbReference type="InterPro" id="IPR023578">
    <property type="entry name" value="Ras_GEF_dom_sf"/>
</dbReference>
<gene>
    <name evidence="6" type="ORF">TRICI_001545</name>
</gene>
<proteinExistence type="predicted"/>
<dbReference type="GO" id="GO:0005085">
    <property type="term" value="F:guanyl-nucleotide exchange factor activity"/>
    <property type="evidence" value="ECO:0007669"/>
    <property type="project" value="UniProtKB-KW"/>
</dbReference>
<dbReference type="CDD" id="cd06224">
    <property type="entry name" value="REM"/>
    <property type="match status" value="1"/>
</dbReference>
<feature type="domain" description="Ras-GEF" evidence="4">
    <location>
        <begin position="709"/>
        <end position="950"/>
    </location>
</feature>
<evidence type="ECO:0000256" key="3">
    <source>
        <dbReference type="SAM" id="MobiDB-lite"/>
    </source>
</evidence>
<dbReference type="EMBL" id="SWFS01000112">
    <property type="protein sequence ID" value="KAA8916263.1"/>
    <property type="molecule type" value="Genomic_DNA"/>
</dbReference>
<dbReference type="InterPro" id="IPR036964">
    <property type="entry name" value="RASGEF_cat_dom_sf"/>
</dbReference>
<dbReference type="OrthoDB" id="10254377at2759"/>
<dbReference type="Pfam" id="PF00617">
    <property type="entry name" value="RasGEF"/>
    <property type="match status" value="1"/>
</dbReference>
<feature type="region of interest" description="Disordered" evidence="3">
    <location>
        <begin position="347"/>
        <end position="424"/>
    </location>
</feature>
<dbReference type="GO" id="GO:0005886">
    <property type="term" value="C:plasma membrane"/>
    <property type="evidence" value="ECO:0007669"/>
    <property type="project" value="TreeGrafter"/>
</dbReference>
<feature type="compositionally biased region" description="Acidic residues" evidence="3">
    <location>
        <begin position="374"/>
        <end position="384"/>
    </location>
</feature>
<keyword evidence="1 2" id="KW-0344">Guanine-nucleotide releasing factor</keyword>
<dbReference type="InterPro" id="IPR000651">
    <property type="entry name" value="Ras-like_Gua-exchang_fac_N"/>
</dbReference>
<evidence type="ECO:0000256" key="1">
    <source>
        <dbReference type="ARBA" id="ARBA00022658"/>
    </source>
</evidence>
<feature type="domain" description="N-terminal Ras-GEF" evidence="5">
    <location>
        <begin position="26"/>
        <end position="156"/>
    </location>
</feature>
<evidence type="ECO:0000259" key="5">
    <source>
        <dbReference type="PROSITE" id="PS50212"/>
    </source>
</evidence>
<dbReference type="PROSITE" id="PS50212">
    <property type="entry name" value="RASGEF_NTER"/>
    <property type="match status" value="1"/>
</dbReference>
<reference evidence="6" key="1">
    <citation type="journal article" date="2019" name="G3 (Bethesda)">
        <title>Genome Assemblies of Two Rare Opportunistic Yeast Pathogens: Diutina rugosa (syn. Candida rugosa) and Trichomonascus ciferrii (syn. Candida ciferrii).</title>
        <authorList>
            <person name="Mixao V."/>
            <person name="Saus E."/>
            <person name="Hansen A.P."/>
            <person name="Lass-Florl C."/>
            <person name="Gabaldon T."/>
        </authorList>
    </citation>
    <scope>NUCLEOTIDE SEQUENCE</scope>
    <source>
        <strain evidence="6">CBS 4856</strain>
    </source>
</reference>
<evidence type="ECO:0000313" key="7">
    <source>
        <dbReference type="Proteomes" id="UP000761534"/>
    </source>
</evidence>
<feature type="region of interest" description="Disordered" evidence="3">
    <location>
        <begin position="625"/>
        <end position="678"/>
    </location>
</feature>
<feature type="region of interest" description="Disordered" evidence="3">
    <location>
        <begin position="247"/>
        <end position="266"/>
    </location>
</feature>
<evidence type="ECO:0000259" key="4">
    <source>
        <dbReference type="PROSITE" id="PS50009"/>
    </source>
</evidence>
<evidence type="ECO:0000313" key="6">
    <source>
        <dbReference type="EMBL" id="KAA8916263.1"/>
    </source>
</evidence>
<organism evidence="6 7">
    <name type="scientific">Trichomonascus ciferrii</name>
    <dbReference type="NCBI Taxonomy" id="44093"/>
    <lineage>
        <taxon>Eukaryota</taxon>
        <taxon>Fungi</taxon>
        <taxon>Dikarya</taxon>
        <taxon>Ascomycota</taxon>
        <taxon>Saccharomycotina</taxon>
        <taxon>Dipodascomycetes</taxon>
        <taxon>Dipodascales</taxon>
        <taxon>Trichomonascaceae</taxon>
        <taxon>Trichomonascus</taxon>
        <taxon>Trichomonascus ciferrii complex</taxon>
    </lineage>
</organism>
<feature type="region of interest" description="Disordered" evidence="3">
    <location>
        <begin position="561"/>
        <end position="584"/>
    </location>
</feature>
<dbReference type="VEuPathDB" id="FungiDB:TRICI_001545"/>
<accession>A0A642V911</accession>
<keyword evidence="7" id="KW-1185">Reference proteome</keyword>
<feature type="compositionally biased region" description="Low complexity" evidence="3">
    <location>
        <begin position="662"/>
        <end position="678"/>
    </location>
</feature>
<dbReference type="SMART" id="SM00147">
    <property type="entry name" value="RasGEF"/>
    <property type="match status" value="1"/>
</dbReference>
<dbReference type="InterPro" id="IPR008937">
    <property type="entry name" value="Ras-like_GEF"/>
</dbReference>
<dbReference type="AlphaFoldDB" id="A0A642V911"/>
<dbReference type="SUPFAM" id="SSF48366">
    <property type="entry name" value="Ras GEF"/>
    <property type="match status" value="1"/>
</dbReference>
<dbReference type="SMART" id="SM00229">
    <property type="entry name" value="RasGEFN"/>
    <property type="match status" value="1"/>
</dbReference>
<dbReference type="Pfam" id="PF00618">
    <property type="entry name" value="RasGEF_N"/>
    <property type="match status" value="1"/>
</dbReference>
<dbReference type="PROSITE" id="PS00720">
    <property type="entry name" value="RASGEF"/>
    <property type="match status" value="1"/>
</dbReference>
<feature type="compositionally biased region" description="Low complexity" evidence="3">
    <location>
        <begin position="640"/>
        <end position="653"/>
    </location>
</feature>
<name>A0A642V911_9ASCO</name>
<dbReference type="Gene3D" id="1.20.870.10">
    <property type="entry name" value="Son of sevenless (SoS) protein Chain: S domain 1"/>
    <property type="match status" value="1"/>
</dbReference>
<feature type="compositionally biased region" description="Low complexity" evidence="3">
    <location>
        <begin position="257"/>
        <end position="266"/>
    </location>
</feature>
<dbReference type="InterPro" id="IPR019804">
    <property type="entry name" value="Ras_G-nucl-exch_fac_CS"/>
</dbReference>
<dbReference type="PANTHER" id="PTHR23113:SF363">
    <property type="entry name" value="PROTEIN SON OF SEVENLESS"/>
    <property type="match status" value="1"/>
</dbReference>
<dbReference type="GO" id="GO:0007265">
    <property type="term" value="P:Ras protein signal transduction"/>
    <property type="evidence" value="ECO:0007669"/>
    <property type="project" value="TreeGrafter"/>
</dbReference>
<evidence type="ECO:0008006" key="8">
    <source>
        <dbReference type="Google" id="ProtNLM"/>
    </source>
</evidence>
<protein>
    <recommendedName>
        <fullName evidence="8">Ras-GEF domain-containing protein</fullName>
    </recommendedName>
</protein>